<keyword evidence="3" id="KW-1185">Reference proteome</keyword>
<protein>
    <submittedName>
        <fullName evidence="2">Uncharacterized protein</fullName>
    </submittedName>
</protein>
<evidence type="ECO:0000313" key="3">
    <source>
        <dbReference type="Proteomes" id="UP000041254"/>
    </source>
</evidence>
<evidence type="ECO:0000256" key="1">
    <source>
        <dbReference type="SAM" id="MobiDB-lite"/>
    </source>
</evidence>
<organism evidence="2 3">
    <name type="scientific">Vitrella brassicaformis (strain CCMP3155)</name>
    <dbReference type="NCBI Taxonomy" id="1169540"/>
    <lineage>
        <taxon>Eukaryota</taxon>
        <taxon>Sar</taxon>
        <taxon>Alveolata</taxon>
        <taxon>Colpodellida</taxon>
        <taxon>Vitrellaceae</taxon>
        <taxon>Vitrella</taxon>
    </lineage>
</organism>
<reference evidence="2 3" key="1">
    <citation type="submission" date="2014-11" db="EMBL/GenBank/DDBJ databases">
        <authorList>
            <person name="Zhu J."/>
            <person name="Qi W."/>
            <person name="Song R."/>
        </authorList>
    </citation>
    <scope>NUCLEOTIDE SEQUENCE [LARGE SCALE GENOMIC DNA]</scope>
</reference>
<dbReference type="EMBL" id="CDMY01000209">
    <property type="protein sequence ID" value="CEL94168.1"/>
    <property type="molecule type" value="Genomic_DNA"/>
</dbReference>
<feature type="region of interest" description="Disordered" evidence="1">
    <location>
        <begin position="104"/>
        <end position="136"/>
    </location>
</feature>
<dbReference type="InParanoid" id="A0A0G4EFL9"/>
<accession>A0A0G4EFL9</accession>
<dbReference type="AlphaFoldDB" id="A0A0G4EFL9"/>
<evidence type="ECO:0000313" key="2">
    <source>
        <dbReference type="EMBL" id="CEL94168.1"/>
    </source>
</evidence>
<name>A0A0G4EFL9_VITBC</name>
<sequence length="342" mass="36956">MWLHYGQDEGSAARRTRTMPRRSWRLAMVLLHALVTSFILSVAECAKIWSWLSTSSRRPMCFRFPSSFKDASAATTASQVKSTPSASQPLQLPFPTRQGIFGSSVGSSAPNSTATLSPRQSAGGGSSRSESSEKAGDLNIIVKKPDSYAECDLSYRLPSFAPVSVVDGRKFSKQGGRGRWKFSIAMKPVQFRSGVVMAMPFMWKCYTFEAFREVAATSEADSFSAVLDKLFSSNPSASCTFGVTANPVSGQVSCDARLKTRQFGSAVPSCQDIGLSCEAVPAVLSDDQDPTAKRGFRSGIDAFRRVGSINRGPVSSTGGSGSKYHFVLFEETQRDGGFRLFG</sequence>
<feature type="compositionally biased region" description="Polar residues" evidence="1">
    <location>
        <begin position="104"/>
        <end position="120"/>
    </location>
</feature>
<dbReference type="VEuPathDB" id="CryptoDB:Vbra_7148"/>
<gene>
    <name evidence="2" type="ORF">Vbra_7148</name>
</gene>
<dbReference type="Proteomes" id="UP000041254">
    <property type="component" value="Unassembled WGS sequence"/>
</dbReference>
<proteinExistence type="predicted"/>